<protein>
    <submittedName>
        <fullName evidence="2">3'-5' exonuclease</fullName>
    </submittedName>
</protein>
<evidence type="ECO:0000313" key="3">
    <source>
        <dbReference type="Proteomes" id="UP001500742"/>
    </source>
</evidence>
<feature type="domain" description="Predicted 3'-5' exonuclease PolB-like" evidence="1">
    <location>
        <begin position="61"/>
        <end position="218"/>
    </location>
</feature>
<dbReference type="Gene3D" id="3.30.420.10">
    <property type="entry name" value="Ribonuclease H-like superfamily/Ribonuclease H"/>
    <property type="match status" value="1"/>
</dbReference>
<dbReference type="InterPro" id="IPR019288">
    <property type="entry name" value="3'-5'_exonuclease_PolB-like"/>
</dbReference>
<dbReference type="CDD" id="cd05782">
    <property type="entry name" value="DNA_polB_like1_exo"/>
    <property type="match status" value="1"/>
</dbReference>
<sequence length="237" mass="27343">MLEQYDLHNLLVIDIETVPQYSTHDEVPPHLQKLWDLKTQYQRKDETAENYYERAGIWAEFGKIVCISAGIFTGTKDAIGLRIKSFAGHDEKELLTKFSALLFSLSANLVMVAHNGKEFDFPYICRRLLVNGLPFPPQLQLAGKKPWEIIHLDTMELWKFGDYKNYTSLNLLTAIFDIPTPKDDIDGSMVGHVYWNEQQLDRICTYCQKDVVATAQLIRRYRGEDLIKDEMITIVAP</sequence>
<reference evidence="3" key="1">
    <citation type="journal article" date="2019" name="Int. J. Syst. Evol. Microbiol.">
        <title>The Global Catalogue of Microorganisms (GCM) 10K type strain sequencing project: providing services to taxonomists for standard genome sequencing and annotation.</title>
        <authorList>
            <consortium name="The Broad Institute Genomics Platform"/>
            <consortium name="The Broad Institute Genome Sequencing Center for Infectious Disease"/>
            <person name="Wu L."/>
            <person name="Ma J."/>
        </authorList>
    </citation>
    <scope>NUCLEOTIDE SEQUENCE [LARGE SCALE GENOMIC DNA]</scope>
    <source>
        <strain evidence="3">JCM 16601</strain>
    </source>
</reference>
<dbReference type="EMBL" id="BAAAZC010000029">
    <property type="protein sequence ID" value="GAA3987821.1"/>
    <property type="molecule type" value="Genomic_DNA"/>
</dbReference>
<dbReference type="Pfam" id="PF10108">
    <property type="entry name" value="DNA_pol_B_exo2"/>
    <property type="match status" value="1"/>
</dbReference>
<accession>A0ABP7QTC9</accession>
<name>A0ABP7QTC9_9SPHI</name>
<keyword evidence="2" id="KW-0378">Hydrolase</keyword>
<dbReference type="RefSeq" id="WP_259094116.1">
    <property type="nucleotide sequence ID" value="NZ_BAAAZC010000029.1"/>
</dbReference>
<dbReference type="GO" id="GO:0004527">
    <property type="term" value="F:exonuclease activity"/>
    <property type="evidence" value="ECO:0007669"/>
    <property type="project" value="UniProtKB-KW"/>
</dbReference>
<proteinExistence type="predicted"/>
<evidence type="ECO:0000313" key="2">
    <source>
        <dbReference type="EMBL" id="GAA3987821.1"/>
    </source>
</evidence>
<dbReference type="InterPro" id="IPR012337">
    <property type="entry name" value="RNaseH-like_sf"/>
</dbReference>
<dbReference type="SUPFAM" id="SSF53098">
    <property type="entry name" value="Ribonuclease H-like"/>
    <property type="match status" value="1"/>
</dbReference>
<dbReference type="InterPro" id="IPR036397">
    <property type="entry name" value="RNaseH_sf"/>
</dbReference>
<keyword evidence="3" id="KW-1185">Reference proteome</keyword>
<comment type="caution">
    <text evidence="2">The sequence shown here is derived from an EMBL/GenBank/DDBJ whole genome shotgun (WGS) entry which is preliminary data.</text>
</comment>
<evidence type="ECO:0000259" key="1">
    <source>
        <dbReference type="Pfam" id="PF10108"/>
    </source>
</evidence>
<keyword evidence="2" id="KW-0540">Nuclease</keyword>
<gene>
    <name evidence="2" type="ORF">GCM10022210_45680</name>
</gene>
<dbReference type="Proteomes" id="UP001500742">
    <property type="component" value="Unassembled WGS sequence"/>
</dbReference>
<keyword evidence="2" id="KW-0269">Exonuclease</keyword>
<organism evidence="2 3">
    <name type="scientific">Mucilaginibacter dorajii</name>
    <dbReference type="NCBI Taxonomy" id="692994"/>
    <lineage>
        <taxon>Bacteria</taxon>
        <taxon>Pseudomonadati</taxon>
        <taxon>Bacteroidota</taxon>
        <taxon>Sphingobacteriia</taxon>
        <taxon>Sphingobacteriales</taxon>
        <taxon>Sphingobacteriaceae</taxon>
        <taxon>Mucilaginibacter</taxon>
    </lineage>
</organism>